<evidence type="ECO:0000256" key="1">
    <source>
        <dbReference type="ARBA" id="ARBA00023125"/>
    </source>
</evidence>
<sequence length="194" mass="21339">MDDSESAKESQLSDLIGNRVAERRAALKLSLDDIAARTGVSRAMVSRIERGEVHASAVVLDRLCAGLGISLSELFARETTSPLLRRAEQTVWTDPSTGYIRRDIAPAGTGSPVKIVEIDFPPGAEVSFERSRHRVIDQHVWALKGEIEIESGGKHYKLSVGDCLHMRLVDRNTFRNTTSKPARYAVILTLESVA</sequence>
<evidence type="ECO:0000259" key="2">
    <source>
        <dbReference type="PROSITE" id="PS50943"/>
    </source>
</evidence>
<reference evidence="3" key="1">
    <citation type="submission" date="2021-02" db="EMBL/GenBank/DDBJ databases">
        <title>Genome sequence of Rhodospirillales sp. strain TMPK1 isolated from soil.</title>
        <authorList>
            <person name="Nakai R."/>
            <person name="Kusada H."/>
            <person name="Tamaki H."/>
        </authorList>
    </citation>
    <scope>NUCLEOTIDE SEQUENCE</scope>
    <source>
        <strain evidence="3">TMPK1</strain>
    </source>
</reference>
<dbReference type="CDD" id="cd02209">
    <property type="entry name" value="cupin_XRE_C"/>
    <property type="match status" value="1"/>
</dbReference>
<dbReference type="Proteomes" id="UP000681075">
    <property type="component" value="Unassembled WGS sequence"/>
</dbReference>
<dbReference type="PANTHER" id="PTHR46797:SF10">
    <property type="entry name" value="BLR1115 PROTEIN"/>
    <property type="match status" value="1"/>
</dbReference>
<protein>
    <submittedName>
        <fullName evidence="3">XRE family transcriptional regulator</fullName>
    </submittedName>
</protein>
<dbReference type="Gene3D" id="2.60.120.10">
    <property type="entry name" value="Jelly Rolls"/>
    <property type="match status" value="1"/>
</dbReference>
<accession>A0A8S8X8D3</accession>
<dbReference type="InterPro" id="IPR011051">
    <property type="entry name" value="RmlC_Cupin_sf"/>
</dbReference>
<evidence type="ECO:0000313" key="4">
    <source>
        <dbReference type="Proteomes" id="UP000681075"/>
    </source>
</evidence>
<dbReference type="AlphaFoldDB" id="A0A8S8X8D3"/>
<dbReference type="EMBL" id="BOPV01000001">
    <property type="protein sequence ID" value="GIL40118.1"/>
    <property type="molecule type" value="Genomic_DNA"/>
</dbReference>
<organism evidence="3 4">
    <name type="scientific">Roseiterribacter gracilis</name>
    <dbReference type="NCBI Taxonomy" id="2812848"/>
    <lineage>
        <taxon>Bacteria</taxon>
        <taxon>Pseudomonadati</taxon>
        <taxon>Pseudomonadota</taxon>
        <taxon>Alphaproteobacteria</taxon>
        <taxon>Rhodospirillales</taxon>
        <taxon>Roseiterribacteraceae</taxon>
        <taxon>Roseiterribacter</taxon>
    </lineage>
</organism>
<dbReference type="SUPFAM" id="SSF51182">
    <property type="entry name" value="RmlC-like cupins"/>
    <property type="match status" value="1"/>
</dbReference>
<dbReference type="Pfam" id="PF01381">
    <property type="entry name" value="HTH_3"/>
    <property type="match status" value="1"/>
</dbReference>
<dbReference type="InterPro" id="IPR013096">
    <property type="entry name" value="Cupin_2"/>
</dbReference>
<dbReference type="InterPro" id="IPR010982">
    <property type="entry name" value="Lambda_DNA-bd_dom_sf"/>
</dbReference>
<gene>
    <name evidence="3" type="ORF">TMPK1_23550</name>
</gene>
<proteinExistence type="predicted"/>
<name>A0A8S8X8D3_9PROT</name>
<keyword evidence="1" id="KW-0238">DNA-binding</keyword>
<dbReference type="InterPro" id="IPR014710">
    <property type="entry name" value="RmlC-like_jellyroll"/>
</dbReference>
<keyword evidence="4" id="KW-1185">Reference proteome</keyword>
<dbReference type="GO" id="GO:0005829">
    <property type="term" value="C:cytosol"/>
    <property type="evidence" value="ECO:0007669"/>
    <property type="project" value="TreeGrafter"/>
</dbReference>
<dbReference type="GO" id="GO:0003677">
    <property type="term" value="F:DNA binding"/>
    <property type="evidence" value="ECO:0007669"/>
    <property type="project" value="UniProtKB-KW"/>
</dbReference>
<dbReference type="CDD" id="cd00093">
    <property type="entry name" value="HTH_XRE"/>
    <property type="match status" value="1"/>
</dbReference>
<dbReference type="InterPro" id="IPR050807">
    <property type="entry name" value="TransReg_Diox_bact_type"/>
</dbReference>
<dbReference type="SMART" id="SM00530">
    <property type="entry name" value="HTH_XRE"/>
    <property type="match status" value="1"/>
</dbReference>
<comment type="caution">
    <text evidence="3">The sequence shown here is derived from an EMBL/GenBank/DDBJ whole genome shotgun (WGS) entry which is preliminary data.</text>
</comment>
<dbReference type="PROSITE" id="PS50943">
    <property type="entry name" value="HTH_CROC1"/>
    <property type="match status" value="1"/>
</dbReference>
<dbReference type="Pfam" id="PF07883">
    <property type="entry name" value="Cupin_2"/>
    <property type="match status" value="1"/>
</dbReference>
<dbReference type="RefSeq" id="WP_420243227.1">
    <property type="nucleotide sequence ID" value="NZ_BOPV01000001.1"/>
</dbReference>
<dbReference type="PANTHER" id="PTHR46797">
    <property type="entry name" value="HTH-TYPE TRANSCRIPTIONAL REGULATOR"/>
    <property type="match status" value="1"/>
</dbReference>
<evidence type="ECO:0000313" key="3">
    <source>
        <dbReference type="EMBL" id="GIL40118.1"/>
    </source>
</evidence>
<dbReference type="InterPro" id="IPR001387">
    <property type="entry name" value="Cro/C1-type_HTH"/>
</dbReference>
<dbReference type="Gene3D" id="1.10.260.40">
    <property type="entry name" value="lambda repressor-like DNA-binding domains"/>
    <property type="match status" value="1"/>
</dbReference>
<feature type="domain" description="HTH cro/C1-type" evidence="2">
    <location>
        <begin position="20"/>
        <end position="74"/>
    </location>
</feature>
<dbReference type="SUPFAM" id="SSF47413">
    <property type="entry name" value="lambda repressor-like DNA-binding domains"/>
    <property type="match status" value="1"/>
</dbReference>
<dbReference type="GO" id="GO:0003700">
    <property type="term" value="F:DNA-binding transcription factor activity"/>
    <property type="evidence" value="ECO:0007669"/>
    <property type="project" value="TreeGrafter"/>
</dbReference>